<comment type="caution">
    <text evidence="6">The sequence shown here is derived from an EMBL/GenBank/DDBJ whole genome shotgun (WGS) entry which is preliminary data.</text>
</comment>
<sequence>MTTARTSGTAPGPAGPMIKSILPDCVVAADLFADPPDPPLYPEEDRAIGDADEQHRAEFATARVCAHDALRKLGMRPGPVPPGLRGEPQWPAGVVGSITHCTGYRAAVVGVASKVATIGIDAERNEPLVDGVLDAVSLPEERESLRRLAARHPRVHWDRVLWSAKESVYKSWFPLTKRWLDFEDIIVSLDATRGEFSARLRVPGPRVNGQQLSRFTGRWLAGPELIITAIVVPAPARRGTPSRA</sequence>
<evidence type="ECO:0000256" key="3">
    <source>
        <dbReference type="PIRSR" id="PIRSR603542-2"/>
    </source>
</evidence>
<dbReference type="EMBL" id="JACHIU010000001">
    <property type="protein sequence ID" value="MBB6473735.1"/>
    <property type="molecule type" value="Genomic_DNA"/>
</dbReference>
<feature type="binding site" evidence="2">
    <location>
        <begin position="99"/>
        <end position="100"/>
    </location>
    <ligand>
        <name>CoA</name>
        <dbReference type="ChEBI" id="CHEBI:57287"/>
    </ligand>
</feature>
<feature type="domain" description="4'-phosphopantetheinyl transferase N-terminal" evidence="5">
    <location>
        <begin position="43"/>
        <end position="109"/>
    </location>
</feature>
<evidence type="ECO:0000259" key="5">
    <source>
        <dbReference type="Pfam" id="PF17837"/>
    </source>
</evidence>
<dbReference type="InterPro" id="IPR037143">
    <property type="entry name" value="4-PPantetheinyl_Trfase_dom_sf"/>
</dbReference>
<dbReference type="GO" id="GO:0000287">
    <property type="term" value="F:magnesium ion binding"/>
    <property type="evidence" value="ECO:0007669"/>
    <property type="project" value="InterPro"/>
</dbReference>
<dbReference type="PRINTS" id="PR01399">
    <property type="entry name" value="ENTSNTHTASED"/>
</dbReference>
<name>A0A7X0M6R0_9ACTN</name>
<feature type="binding site" evidence="2">
    <location>
        <position position="166"/>
    </location>
    <ligand>
        <name>CoA</name>
        <dbReference type="ChEBI" id="CHEBI:57287"/>
    </ligand>
</feature>
<feature type="binding site" evidence="3">
    <location>
        <position position="122"/>
    </location>
    <ligand>
        <name>Mg(2+)</name>
        <dbReference type="ChEBI" id="CHEBI:18420"/>
    </ligand>
</feature>
<feature type="binding site" evidence="2">
    <location>
        <position position="121"/>
    </location>
    <ligand>
        <name>CoA</name>
        <dbReference type="ChEBI" id="CHEBI:57287"/>
    </ligand>
</feature>
<feature type="domain" description="4'-phosphopantetheinyl transferase" evidence="4">
    <location>
        <begin position="118"/>
        <end position="194"/>
    </location>
</feature>
<dbReference type="SUPFAM" id="SSF56214">
    <property type="entry name" value="4'-phosphopantetheinyl transferase"/>
    <property type="match status" value="1"/>
</dbReference>
<evidence type="ECO:0000259" key="4">
    <source>
        <dbReference type="Pfam" id="PF01648"/>
    </source>
</evidence>
<dbReference type="InterPro" id="IPR041354">
    <property type="entry name" value="4PPT_N"/>
</dbReference>
<keyword evidence="1 6" id="KW-0808">Transferase</keyword>
<dbReference type="PANTHER" id="PTHR38096:SF1">
    <property type="entry name" value="ENTEROBACTIN SYNTHASE COMPONENT D"/>
    <property type="match status" value="1"/>
</dbReference>
<reference evidence="6 7" key="1">
    <citation type="submission" date="2020-08" db="EMBL/GenBank/DDBJ databases">
        <title>Sequencing the genomes of 1000 actinobacteria strains.</title>
        <authorList>
            <person name="Klenk H.-P."/>
        </authorList>
    </citation>
    <scope>NUCLEOTIDE SEQUENCE [LARGE SCALE GENOMIC DNA]</scope>
    <source>
        <strain evidence="6 7">DSM 44936</strain>
    </source>
</reference>
<accession>A0A7X0M6R0</accession>
<dbReference type="GO" id="GO:0009366">
    <property type="term" value="C:enterobactin synthetase complex"/>
    <property type="evidence" value="ECO:0007669"/>
    <property type="project" value="InterPro"/>
</dbReference>
<organism evidence="6 7">
    <name type="scientific">Sphaerisporangium rubeum</name>
    <dbReference type="NCBI Taxonomy" id="321317"/>
    <lineage>
        <taxon>Bacteria</taxon>
        <taxon>Bacillati</taxon>
        <taxon>Actinomycetota</taxon>
        <taxon>Actinomycetes</taxon>
        <taxon>Streptosporangiales</taxon>
        <taxon>Streptosporangiaceae</taxon>
        <taxon>Sphaerisporangium</taxon>
    </lineage>
</organism>
<proteinExistence type="predicted"/>
<dbReference type="Proteomes" id="UP000555564">
    <property type="component" value="Unassembled WGS sequence"/>
</dbReference>
<feature type="binding site" evidence="3">
    <location>
        <position position="123"/>
    </location>
    <ligand>
        <name>Mg(2+)</name>
        <dbReference type="ChEBI" id="CHEBI:18420"/>
    </ligand>
</feature>
<dbReference type="AlphaFoldDB" id="A0A7X0M6R0"/>
<dbReference type="InterPro" id="IPR008278">
    <property type="entry name" value="4-PPantetheinyl_Trfase_dom"/>
</dbReference>
<dbReference type="PANTHER" id="PTHR38096">
    <property type="entry name" value="ENTEROBACTIN SYNTHASE COMPONENT D"/>
    <property type="match status" value="1"/>
</dbReference>
<protein>
    <submittedName>
        <fullName evidence="6">4'-phosphopantetheinyl transferase EntD</fullName>
    </submittedName>
</protein>
<dbReference type="GO" id="GO:0008897">
    <property type="term" value="F:holo-[acyl-carrier-protein] synthase activity"/>
    <property type="evidence" value="ECO:0007669"/>
    <property type="project" value="InterPro"/>
</dbReference>
<keyword evidence="3" id="KW-0460">Magnesium</keyword>
<dbReference type="Gene3D" id="3.90.470.20">
    <property type="entry name" value="4'-phosphopantetheinyl transferase domain"/>
    <property type="match status" value="1"/>
</dbReference>
<dbReference type="Pfam" id="PF17837">
    <property type="entry name" value="4PPT_N"/>
    <property type="match status" value="1"/>
</dbReference>
<feature type="binding site" evidence="2">
    <location>
        <position position="170"/>
    </location>
    <ligand>
        <name>CoA</name>
        <dbReference type="ChEBI" id="CHEBI:57287"/>
    </ligand>
</feature>
<comment type="cofactor">
    <cofactor evidence="3">
        <name>Mg(2+)</name>
        <dbReference type="ChEBI" id="CHEBI:18420"/>
    </cofactor>
</comment>
<dbReference type="Pfam" id="PF01648">
    <property type="entry name" value="ACPS"/>
    <property type="match status" value="1"/>
</dbReference>
<evidence type="ECO:0000256" key="2">
    <source>
        <dbReference type="PIRSR" id="PIRSR603542-1"/>
    </source>
</evidence>
<keyword evidence="3" id="KW-0479">Metal-binding</keyword>
<evidence type="ECO:0000313" key="7">
    <source>
        <dbReference type="Proteomes" id="UP000555564"/>
    </source>
</evidence>
<keyword evidence="7" id="KW-1185">Reference proteome</keyword>
<dbReference type="RefSeq" id="WP_343072681.1">
    <property type="nucleotide sequence ID" value="NZ_BAAALO010000035.1"/>
</dbReference>
<feature type="binding site" evidence="3">
    <location>
        <position position="121"/>
    </location>
    <ligand>
        <name>Mg(2+)</name>
        <dbReference type="ChEBI" id="CHEBI:18420"/>
    </ligand>
</feature>
<dbReference type="InterPro" id="IPR003542">
    <property type="entry name" value="Enbac_synth_compD-like"/>
</dbReference>
<evidence type="ECO:0000313" key="6">
    <source>
        <dbReference type="EMBL" id="MBB6473735.1"/>
    </source>
</evidence>
<dbReference type="GO" id="GO:0009239">
    <property type="term" value="P:enterobactin biosynthetic process"/>
    <property type="evidence" value="ECO:0007669"/>
    <property type="project" value="InterPro"/>
</dbReference>
<gene>
    <name evidence="6" type="ORF">BJ992_003166</name>
</gene>
<feature type="binding site" evidence="2">
    <location>
        <position position="63"/>
    </location>
    <ligand>
        <name>CoA</name>
        <dbReference type="ChEBI" id="CHEBI:57287"/>
    </ligand>
</feature>
<feature type="binding site" evidence="2">
    <location>
        <position position="180"/>
    </location>
    <ligand>
        <name>CoA</name>
        <dbReference type="ChEBI" id="CHEBI:57287"/>
    </ligand>
</feature>
<dbReference type="GO" id="GO:0005886">
    <property type="term" value="C:plasma membrane"/>
    <property type="evidence" value="ECO:0007669"/>
    <property type="project" value="TreeGrafter"/>
</dbReference>
<evidence type="ECO:0000256" key="1">
    <source>
        <dbReference type="ARBA" id="ARBA00022679"/>
    </source>
</evidence>